<reference evidence="5" key="1">
    <citation type="journal article" date="2020" name="mSystems">
        <title>Genome- and Community-Level Interaction Insights into Carbon Utilization and Element Cycling Functions of Hydrothermarchaeota in Hydrothermal Sediment.</title>
        <authorList>
            <person name="Zhou Z."/>
            <person name="Liu Y."/>
            <person name="Xu W."/>
            <person name="Pan J."/>
            <person name="Luo Z.H."/>
            <person name="Li M."/>
        </authorList>
    </citation>
    <scope>NUCLEOTIDE SEQUENCE [LARGE SCALE GENOMIC DNA]</scope>
    <source>
        <strain evidence="5">SpSt-1217</strain>
    </source>
</reference>
<dbReference type="InterPro" id="IPR036388">
    <property type="entry name" value="WH-like_DNA-bd_sf"/>
</dbReference>
<dbReference type="PANTHER" id="PTHR38445">
    <property type="entry name" value="HTH-TYPE TRANSCRIPTIONAL REPRESSOR YTRA"/>
    <property type="match status" value="1"/>
</dbReference>
<keyword evidence="1" id="KW-0805">Transcription regulation</keyword>
<organism evidence="5">
    <name type="scientific">Mariniphaga anaerophila</name>
    <dbReference type="NCBI Taxonomy" id="1484053"/>
    <lineage>
        <taxon>Bacteria</taxon>
        <taxon>Pseudomonadati</taxon>
        <taxon>Bacteroidota</taxon>
        <taxon>Bacteroidia</taxon>
        <taxon>Marinilabiliales</taxon>
        <taxon>Prolixibacteraceae</taxon>
        <taxon>Mariniphaga</taxon>
    </lineage>
</organism>
<name>A0A831PQX8_9BACT</name>
<dbReference type="GO" id="GO:0003677">
    <property type="term" value="F:DNA binding"/>
    <property type="evidence" value="ECO:0007669"/>
    <property type="project" value="UniProtKB-KW"/>
</dbReference>
<gene>
    <name evidence="5" type="ORF">ENN90_07460</name>
</gene>
<comment type="caution">
    <text evidence="5">The sequence shown here is derived from an EMBL/GenBank/DDBJ whole genome shotgun (WGS) entry which is preliminary data.</text>
</comment>
<dbReference type="SMART" id="SM00345">
    <property type="entry name" value="HTH_GNTR"/>
    <property type="match status" value="1"/>
</dbReference>
<dbReference type="InterPro" id="IPR036390">
    <property type="entry name" value="WH_DNA-bd_sf"/>
</dbReference>
<protein>
    <submittedName>
        <fullName evidence="5">GntR family transcriptional regulator</fullName>
    </submittedName>
</protein>
<feature type="domain" description="HTH gntR-type" evidence="4">
    <location>
        <begin position="13"/>
        <end position="81"/>
    </location>
</feature>
<dbReference type="PROSITE" id="PS50949">
    <property type="entry name" value="HTH_GNTR"/>
    <property type="match status" value="1"/>
</dbReference>
<keyword evidence="2" id="KW-0238">DNA-binding</keyword>
<evidence type="ECO:0000259" key="4">
    <source>
        <dbReference type="PROSITE" id="PS50949"/>
    </source>
</evidence>
<dbReference type="Pfam" id="PF00392">
    <property type="entry name" value="GntR"/>
    <property type="match status" value="1"/>
</dbReference>
<proteinExistence type="predicted"/>
<dbReference type="AlphaFoldDB" id="A0A831PQX8"/>
<keyword evidence="3" id="KW-0804">Transcription</keyword>
<dbReference type="PANTHER" id="PTHR38445:SF10">
    <property type="entry name" value="GNTR-FAMILY TRANSCRIPTIONAL REGULATOR"/>
    <property type="match status" value="1"/>
</dbReference>
<dbReference type="CDD" id="cd07377">
    <property type="entry name" value="WHTH_GntR"/>
    <property type="match status" value="1"/>
</dbReference>
<evidence type="ECO:0000256" key="1">
    <source>
        <dbReference type="ARBA" id="ARBA00023015"/>
    </source>
</evidence>
<evidence type="ECO:0000313" key="5">
    <source>
        <dbReference type="EMBL" id="HDR51441.1"/>
    </source>
</evidence>
<dbReference type="Proteomes" id="UP000886047">
    <property type="component" value="Unassembled WGS sequence"/>
</dbReference>
<dbReference type="GO" id="GO:0003700">
    <property type="term" value="F:DNA-binding transcription factor activity"/>
    <property type="evidence" value="ECO:0007669"/>
    <property type="project" value="InterPro"/>
</dbReference>
<feature type="non-terminal residue" evidence="5">
    <location>
        <position position="117"/>
    </location>
</feature>
<dbReference type="InterPro" id="IPR000524">
    <property type="entry name" value="Tscrpt_reg_HTH_GntR"/>
</dbReference>
<evidence type="ECO:0000256" key="2">
    <source>
        <dbReference type="ARBA" id="ARBA00023125"/>
    </source>
</evidence>
<accession>A0A831PQX8</accession>
<dbReference type="Gene3D" id="1.10.10.10">
    <property type="entry name" value="Winged helix-like DNA-binding domain superfamily/Winged helix DNA-binding domain"/>
    <property type="match status" value="1"/>
</dbReference>
<dbReference type="EMBL" id="DSDK01000409">
    <property type="protein sequence ID" value="HDR51441.1"/>
    <property type="molecule type" value="Genomic_DNA"/>
</dbReference>
<dbReference type="SUPFAM" id="SSF46785">
    <property type="entry name" value="Winged helix' DNA-binding domain"/>
    <property type="match status" value="1"/>
</dbReference>
<evidence type="ECO:0000256" key="3">
    <source>
        <dbReference type="ARBA" id="ARBA00023163"/>
    </source>
</evidence>
<sequence length="117" mass="13387">MRRIIKINVKSARPKYRQIIDSVYFAIENGKLKKGDKVPSINQICSDYYLSRDTVMFAFNDLKSKGILLSQPGKGYYVASTEIHREERVFVLFDELNAFKEDLYNSLVGTMSGSAHV</sequence>